<feature type="transmembrane region" description="Helical" evidence="1">
    <location>
        <begin position="45"/>
        <end position="67"/>
    </location>
</feature>
<sequence length="183" mass="18935">MGAGSAGWAWLGFALMTMVSWGTYGVFLHTGQMAMGDPVNGRYKAFLFVGIAYFFVAVLAPLLVLRLNGATWSFPAKGLTWSLIAGAVGAAGAFFVLMAFGAKGTPTVVMSIVFAGAPIVNAFTAYAFHPPVGGLANVRWQFVLGIILAATGGALVALYKPDSVAQSVPTSVVASAEKTKVSH</sequence>
<dbReference type="AlphaFoldDB" id="A0A382BBQ4"/>
<feature type="transmembrane region" description="Helical" evidence="1">
    <location>
        <begin position="6"/>
        <end position="24"/>
    </location>
</feature>
<evidence type="ECO:0008006" key="3">
    <source>
        <dbReference type="Google" id="ProtNLM"/>
    </source>
</evidence>
<protein>
    <recommendedName>
        <fullName evidence="3">EamA domain-containing protein</fullName>
    </recommendedName>
</protein>
<reference evidence="2" key="1">
    <citation type="submission" date="2018-05" db="EMBL/GenBank/DDBJ databases">
        <authorList>
            <person name="Lanie J.A."/>
            <person name="Ng W.-L."/>
            <person name="Kazmierczak K.M."/>
            <person name="Andrzejewski T.M."/>
            <person name="Davidsen T.M."/>
            <person name="Wayne K.J."/>
            <person name="Tettelin H."/>
            <person name="Glass J.I."/>
            <person name="Rusch D."/>
            <person name="Podicherti R."/>
            <person name="Tsui H.-C.T."/>
            <person name="Winkler M.E."/>
        </authorList>
    </citation>
    <scope>NUCLEOTIDE SEQUENCE</scope>
</reference>
<keyword evidence="1" id="KW-0472">Membrane</keyword>
<accession>A0A382BBQ4</accession>
<name>A0A382BBQ4_9ZZZZ</name>
<feature type="transmembrane region" description="Helical" evidence="1">
    <location>
        <begin position="140"/>
        <end position="159"/>
    </location>
</feature>
<feature type="transmembrane region" description="Helical" evidence="1">
    <location>
        <begin position="79"/>
        <end position="100"/>
    </location>
</feature>
<evidence type="ECO:0000313" key="2">
    <source>
        <dbReference type="EMBL" id="SVB10971.1"/>
    </source>
</evidence>
<proteinExistence type="predicted"/>
<keyword evidence="1" id="KW-0812">Transmembrane</keyword>
<dbReference type="EMBL" id="UINC01028993">
    <property type="protein sequence ID" value="SVB10971.1"/>
    <property type="molecule type" value="Genomic_DNA"/>
</dbReference>
<organism evidence="2">
    <name type="scientific">marine metagenome</name>
    <dbReference type="NCBI Taxonomy" id="408172"/>
    <lineage>
        <taxon>unclassified sequences</taxon>
        <taxon>metagenomes</taxon>
        <taxon>ecological metagenomes</taxon>
    </lineage>
</organism>
<evidence type="ECO:0000256" key="1">
    <source>
        <dbReference type="SAM" id="Phobius"/>
    </source>
</evidence>
<keyword evidence="1" id="KW-1133">Transmembrane helix</keyword>
<feature type="transmembrane region" description="Helical" evidence="1">
    <location>
        <begin position="107"/>
        <end position="128"/>
    </location>
</feature>
<gene>
    <name evidence="2" type="ORF">METZ01_LOCUS163825</name>
</gene>